<keyword evidence="3" id="KW-0805">Transcription regulation</keyword>
<protein>
    <submittedName>
        <fullName evidence="7">Formate hydrogenlyase transcriptional activator</fullName>
    </submittedName>
</protein>
<dbReference type="SUPFAM" id="SSF52540">
    <property type="entry name" value="P-loop containing nucleoside triphosphate hydrolases"/>
    <property type="match status" value="1"/>
</dbReference>
<dbReference type="SMART" id="SM00382">
    <property type="entry name" value="AAA"/>
    <property type="match status" value="1"/>
</dbReference>
<organism evidence="7 8">
    <name type="scientific">Thalassoglobus neptunius</name>
    <dbReference type="NCBI Taxonomy" id="1938619"/>
    <lineage>
        <taxon>Bacteria</taxon>
        <taxon>Pseudomonadati</taxon>
        <taxon>Planctomycetota</taxon>
        <taxon>Planctomycetia</taxon>
        <taxon>Planctomycetales</taxon>
        <taxon>Planctomycetaceae</taxon>
        <taxon>Thalassoglobus</taxon>
    </lineage>
</organism>
<dbReference type="PANTHER" id="PTHR32071">
    <property type="entry name" value="TRANSCRIPTIONAL REGULATORY PROTEIN"/>
    <property type="match status" value="1"/>
</dbReference>
<evidence type="ECO:0000256" key="5">
    <source>
        <dbReference type="ARBA" id="ARBA00023163"/>
    </source>
</evidence>
<dbReference type="GO" id="GO:0006355">
    <property type="term" value="P:regulation of DNA-templated transcription"/>
    <property type="evidence" value="ECO:0007669"/>
    <property type="project" value="InterPro"/>
</dbReference>
<keyword evidence="7" id="KW-0456">Lyase</keyword>
<dbReference type="Gene3D" id="3.40.50.300">
    <property type="entry name" value="P-loop containing nucleotide triphosphate hydrolases"/>
    <property type="match status" value="1"/>
</dbReference>
<dbReference type="Gene3D" id="3.30.450.40">
    <property type="match status" value="1"/>
</dbReference>
<evidence type="ECO:0000256" key="4">
    <source>
        <dbReference type="ARBA" id="ARBA00023125"/>
    </source>
</evidence>
<dbReference type="InterPro" id="IPR003593">
    <property type="entry name" value="AAA+_ATPase"/>
</dbReference>
<dbReference type="PANTHER" id="PTHR32071:SF57">
    <property type="entry name" value="C4-DICARBOXYLATE TRANSPORT TRANSCRIPTIONAL REGULATORY PROTEIN DCTD"/>
    <property type="match status" value="1"/>
</dbReference>
<dbReference type="RefSeq" id="WP_146507522.1">
    <property type="nucleotide sequence ID" value="NZ_SIHI01000001.1"/>
</dbReference>
<dbReference type="SUPFAM" id="SSF55781">
    <property type="entry name" value="GAF domain-like"/>
    <property type="match status" value="1"/>
</dbReference>
<dbReference type="Pfam" id="PF01590">
    <property type="entry name" value="GAF"/>
    <property type="match status" value="1"/>
</dbReference>
<proteinExistence type="predicted"/>
<dbReference type="InterPro" id="IPR025944">
    <property type="entry name" value="Sigma_54_int_dom_CS"/>
</dbReference>
<dbReference type="Pfam" id="PF02954">
    <property type="entry name" value="HTH_8"/>
    <property type="match status" value="1"/>
</dbReference>
<dbReference type="InterPro" id="IPR002197">
    <property type="entry name" value="HTH_Fis"/>
</dbReference>
<dbReference type="InterPro" id="IPR025943">
    <property type="entry name" value="Sigma_54_int_dom_ATP-bd_2"/>
</dbReference>
<dbReference type="GO" id="GO:0043565">
    <property type="term" value="F:sequence-specific DNA binding"/>
    <property type="evidence" value="ECO:0007669"/>
    <property type="project" value="InterPro"/>
</dbReference>
<dbReference type="Gene3D" id="1.10.8.60">
    <property type="match status" value="1"/>
</dbReference>
<dbReference type="AlphaFoldDB" id="A0A5C5X5R7"/>
<keyword evidence="5" id="KW-0804">Transcription</keyword>
<dbReference type="EMBL" id="SIHI01000001">
    <property type="protein sequence ID" value="TWT57671.1"/>
    <property type="molecule type" value="Genomic_DNA"/>
</dbReference>
<dbReference type="GO" id="GO:0016829">
    <property type="term" value="F:lyase activity"/>
    <property type="evidence" value="ECO:0007669"/>
    <property type="project" value="UniProtKB-KW"/>
</dbReference>
<comment type="caution">
    <text evidence="7">The sequence shown here is derived from an EMBL/GenBank/DDBJ whole genome shotgun (WGS) entry which is preliminary data.</text>
</comment>
<keyword evidence="4" id="KW-0238">DNA-binding</keyword>
<dbReference type="Pfam" id="PF00158">
    <property type="entry name" value="Sigma54_activat"/>
    <property type="match status" value="1"/>
</dbReference>
<dbReference type="Gene3D" id="1.10.10.60">
    <property type="entry name" value="Homeodomain-like"/>
    <property type="match status" value="1"/>
</dbReference>
<keyword evidence="2" id="KW-0067">ATP-binding</keyword>
<dbReference type="PROSITE" id="PS00676">
    <property type="entry name" value="SIGMA54_INTERACT_2"/>
    <property type="match status" value="1"/>
</dbReference>
<gene>
    <name evidence="7" type="primary">fhlA_1</name>
    <name evidence="7" type="ORF">KOR42_10350</name>
</gene>
<dbReference type="InterPro" id="IPR003018">
    <property type="entry name" value="GAF"/>
</dbReference>
<feature type="domain" description="Sigma-54 factor interaction" evidence="6">
    <location>
        <begin position="221"/>
        <end position="450"/>
    </location>
</feature>
<sequence length="542" mass="60633">MNPSEIRPPNINLLKQLLLDMAQARGVQQVLKLVVDRMASQPEVALARIWLLGPGDLCANCHLRHECEDQSVCLHLVASSGSSKITGEEWTGLDGVFRRFPFGVRKVGRIAATGQPLEVPDIAEHPEILARPDWAEAEGIRALGGQPLVHKGEVLGVLAIFTRACLGEENLTWMRTIADHAAAAIANARAFEEITRLKEQLELERDYLREELAGIQEFGDIIGQSPSLMNVLQQIDLVAATDASVLILGESGTGKELVAREIHRRSQRHERSMVKCNCASIPRELYESEFFGHAKGAFTGAISDRAGRFQLADGGTLFLDEVGEIPLDMQSKLLRVLQEGEFERVGEERTQRVDVRIVAATNRDLKQEIEAKRFREDLYYRLNVFPIQISPLRERKEDISVLAAQFVDVSARNLNRTPPRLTQGNILQLQRYDWPGNIRELQNVIERAVITSVKGRLRFELPGVERGKRSDIAETSTSIESSSDPQIVTEDEMRRRERENIIAALKQTRWKISGEGGAADLLGIKPTTLTSRMKKMGIERPV</sequence>
<reference evidence="7 8" key="1">
    <citation type="submission" date="2019-02" db="EMBL/GenBank/DDBJ databases">
        <title>Deep-cultivation of Planctomycetes and their phenomic and genomic characterization uncovers novel biology.</title>
        <authorList>
            <person name="Wiegand S."/>
            <person name="Jogler M."/>
            <person name="Boedeker C."/>
            <person name="Pinto D."/>
            <person name="Vollmers J."/>
            <person name="Rivas-Marin E."/>
            <person name="Kohn T."/>
            <person name="Peeters S.H."/>
            <person name="Heuer A."/>
            <person name="Rast P."/>
            <person name="Oberbeckmann S."/>
            <person name="Bunk B."/>
            <person name="Jeske O."/>
            <person name="Meyerdierks A."/>
            <person name="Storesund J.E."/>
            <person name="Kallscheuer N."/>
            <person name="Luecker S."/>
            <person name="Lage O.M."/>
            <person name="Pohl T."/>
            <person name="Merkel B.J."/>
            <person name="Hornburger P."/>
            <person name="Mueller R.-W."/>
            <person name="Bruemmer F."/>
            <person name="Labrenz M."/>
            <person name="Spormann A.M."/>
            <person name="Op Den Camp H."/>
            <person name="Overmann J."/>
            <person name="Amann R."/>
            <person name="Jetten M.S.M."/>
            <person name="Mascher T."/>
            <person name="Medema M.H."/>
            <person name="Devos D.P."/>
            <person name="Kaster A.-K."/>
            <person name="Ovreas L."/>
            <person name="Rohde M."/>
            <person name="Galperin M.Y."/>
            <person name="Jogler C."/>
        </authorList>
    </citation>
    <scope>NUCLEOTIDE SEQUENCE [LARGE SCALE GENOMIC DNA]</scope>
    <source>
        <strain evidence="7 8">KOR42</strain>
    </source>
</reference>
<dbReference type="SUPFAM" id="SSF46689">
    <property type="entry name" value="Homeodomain-like"/>
    <property type="match status" value="1"/>
</dbReference>
<dbReference type="InterPro" id="IPR029016">
    <property type="entry name" value="GAF-like_dom_sf"/>
</dbReference>
<dbReference type="InterPro" id="IPR025662">
    <property type="entry name" value="Sigma_54_int_dom_ATP-bd_1"/>
</dbReference>
<keyword evidence="8" id="KW-1185">Reference proteome</keyword>
<dbReference type="SMART" id="SM00065">
    <property type="entry name" value="GAF"/>
    <property type="match status" value="1"/>
</dbReference>
<dbReference type="InterPro" id="IPR002078">
    <property type="entry name" value="Sigma_54_int"/>
</dbReference>
<dbReference type="GO" id="GO:0005524">
    <property type="term" value="F:ATP binding"/>
    <property type="evidence" value="ECO:0007669"/>
    <property type="project" value="UniProtKB-KW"/>
</dbReference>
<evidence type="ECO:0000256" key="2">
    <source>
        <dbReference type="ARBA" id="ARBA00022840"/>
    </source>
</evidence>
<evidence type="ECO:0000259" key="6">
    <source>
        <dbReference type="PROSITE" id="PS50045"/>
    </source>
</evidence>
<dbReference type="PROSITE" id="PS00688">
    <property type="entry name" value="SIGMA54_INTERACT_3"/>
    <property type="match status" value="1"/>
</dbReference>
<dbReference type="CDD" id="cd00009">
    <property type="entry name" value="AAA"/>
    <property type="match status" value="1"/>
</dbReference>
<dbReference type="PROSITE" id="PS00675">
    <property type="entry name" value="SIGMA54_INTERACT_1"/>
    <property type="match status" value="1"/>
</dbReference>
<evidence type="ECO:0000313" key="8">
    <source>
        <dbReference type="Proteomes" id="UP000317243"/>
    </source>
</evidence>
<accession>A0A5C5X5R7</accession>
<dbReference type="PROSITE" id="PS50045">
    <property type="entry name" value="SIGMA54_INTERACT_4"/>
    <property type="match status" value="1"/>
</dbReference>
<evidence type="ECO:0000256" key="1">
    <source>
        <dbReference type="ARBA" id="ARBA00022741"/>
    </source>
</evidence>
<dbReference type="FunFam" id="3.40.50.300:FF:000006">
    <property type="entry name" value="DNA-binding transcriptional regulator NtrC"/>
    <property type="match status" value="1"/>
</dbReference>
<dbReference type="InterPro" id="IPR058031">
    <property type="entry name" value="AAA_lid_NorR"/>
</dbReference>
<dbReference type="Proteomes" id="UP000317243">
    <property type="component" value="Unassembled WGS sequence"/>
</dbReference>
<dbReference type="OrthoDB" id="9807827at2"/>
<keyword evidence="1" id="KW-0547">Nucleotide-binding</keyword>
<evidence type="ECO:0000313" key="7">
    <source>
        <dbReference type="EMBL" id="TWT57671.1"/>
    </source>
</evidence>
<dbReference type="Pfam" id="PF25601">
    <property type="entry name" value="AAA_lid_14"/>
    <property type="match status" value="1"/>
</dbReference>
<dbReference type="InterPro" id="IPR027417">
    <property type="entry name" value="P-loop_NTPase"/>
</dbReference>
<name>A0A5C5X5R7_9PLAN</name>
<dbReference type="InterPro" id="IPR009057">
    <property type="entry name" value="Homeodomain-like_sf"/>
</dbReference>
<evidence type="ECO:0000256" key="3">
    <source>
        <dbReference type="ARBA" id="ARBA00023015"/>
    </source>
</evidence>